<accession>G8C3J2</accession>
<dbReference type="PATRIC" id="fig|1116213.3.peg.398"/>
<evidence type="ECO:0000313" key="2">
    <source>
        <dbReference type="EMBL" id="CCE66890.1"/>
    </source>
</evidence>
<feature type="chain" id="PRO_5003508672" evidence="1">
    <location>
        <begin position="24"/>
        <end position="45"/>
    </location>
</feature>
<dbReference type="EMBL" id="HE613254">
    <property type="protein sequence ID" value="CCE66890.1"/>
    <property type="molecule type" value="Genomic_DNA"/>
</dbReference>
<reference evidence="2" key="2">
    <citation type="submission" date="2011-11" db="EMBL/GenBank/DDBJ databases">
        <authorList>
            <person name="Barker E."/>
        </authorList>
    </citation>
    <scope>NUCLEOTIDE SEQUENCE</scope>
    <source>
        <strain evidence="2">Birmingham 1</strain>
    </source>
</reference>
<evidence type="ECO:0000256" key="1">
    <source>
        <dbReference type="SAM" id="SignalP"/>
    </source>
</evidence>
<dbReference type="HOGENOM" id="CLU_217505_0_0_14"/>
<gene>
    <name evidence="2" type="ORF">MHM_03720</name>
</gene>
<reference evidence="2" key="1">
    <citation type="submission" date="2011-11" db="EMBL/GenBank/DDBJ databases">
        <title>Complete genome sequence of Candidatus Mycoplasma haemominutum.</title>
        <authorList>
            <person name="Barker E.N."/>
            <person name="Darby A.C."/>
            <person name="Helps C.R."/>
            <person name="Peters I.R."/>
            <person name="Hughes M.A."/>
            <person name="Radford A.D."/>
            <person name="Novacco M."/>
            <person name="Boretti F."/>
            <person name="Hofmann-Lehmann R."/>
            <person name="Tasker S."/>
        </authorList>
    </citation>
    <scope>NUCLEOTIDE SEQUENCE</scope>
    <source>
        <strain evidence="2">Birmingham 1</strain>
    </source>
</reference>
<name>G8C3J2_9MOLU</name>
<dbReference type="RefSeq" id="WP_015511755.1">
    <property type="nucleotide sequence ID" value="NC_021007.1"/>
</dbReference>
<organism evidence="2">
    <name type="scientific">Candidatus Mycoplasma haematominutum 'Birmingham 1'</name>
    <dbReference type="NCBI Taxonomy" id="1116213"/>
    <lineage>
        <taxon>Bacteria</taxon>
        <taxon>Bacillati</taxon>
        <taxon>Mycoplasmatota</taxon>
        <taxon>Mollicutes</taxon>
        <taxon>Mycoplasmataceae</taxon>
        <taxon>Mycoplasma</taxon>
    </lineage>
</organism>
<protein>
    <submittedName>
        <fullName evidence="2">Uncharacterized protein</fullName>
    </submittedName>
</protein>
<dbReference type="KEGG" id="mhb:MHM_03720"/>
<dbReference type="AlphaFoldDB" id="G8C3J2"/>
<keyword evidence="1" id="KW-0732">Signal</keyword>
<sequence length="45" mass="4663">MFSKRTRLGAAALLLGAPSGASLSNLDLGSSWIPTGGGRRLVYLM</sequence>
<proteinExistence type="predicted"/>
<feature type="signal peptide" evidence="1">
    <location>
        <begin position="1"/>
        <end position="23"/>
    </location>
</feature>